<comment type="caution">
    <text evidence="3">The sequence shown here is derived from an EMBL/GenBank/DDBJ whole genome shotgun (WGS) entry which is preliminary data.</text>
</comment>
<feature type="compositionally biased region" description="Gly residues" evidence="1">
    <location>
        <begin position="152"/>
        <end position="173"/>
    </location>
</feature>
<organism evidence="3 4">
    <name type="scientific">Tetrabaena socialis</name>
    <dbReference type="NCBI Taxonomy" id="47790"/>
    <lineage>
        <taxon>Eukaryota</taxon>
        <taxon>Viridiplantae</taxon>
        <taxon>Chlorophyta</taxon>
        <taxon>core chlorophytes</taxon>
        <taxon>Chlorophyceae</taxon>
        <taxon>CS clade</taxon>
        <taxon>Chlamydomonadales</taxon>
        <taxon>Tetrabaenaceae</taxon>
        <taxon>Tetrabaena</taxon>
    </lineage>
</organism>
<feature type="compositionally biased region" description="Low complexity" evidence="1">
    <location>
        <begin position="104"/>
        <end position="151"/>
    </location>
</feature>
<evidence type="ECO:0000259" key="2">
    <source>
        <dbReference type="PROSITE" id="PS51746"/>
    </source>
</evidence>
<evidence type="ECO:0000313" key="3">
    <source>
        <dbReference type="EMBL" id="PNH04921.1"/>
    </source>
</evidence>
<dbReference type="OrthoDB" id="549580at2759"/>
<evidence type="ECO:0000313" key="4">
    <source>
        <dbReference type="Proteomes" id="UP000236333"/>
    </source>
</evidence>
<feature type="region of interest" description="Disordered" evidence="1">
    <location>
        <begin position="389"/>
        <end position="413"/>
    </location>
</feature>
<feature type="region of interest" description="Disordered" evidence="1">
    <location>
        <begin position="104"/>
        <end position="173"/>
    </location>
</feature>
<dbReference type="CDD" id="cd00143">
    <property type="entry name" value="PP2Cc"/>
    <property type="match status" value="1"/>
</dbReference>
<dbReference type="PANTHER" id="PTHR13832">
    <property type="entry name" value="PROTEIN PHOSPHATASE 2C"/>
    <property type="match status" value="1"/>
</dbReference>
<protein>
    <recommendedName>
        <fullName evidence="2">PPM-type phosphatase domain-containing protein</fullName>
    </recommendedName>
</protein>
<dbReference type="Gene3D" id="3.60.40.10">
    <property type="entry name" value="PPM-type phosphatase domain"/>
    <property type="match status" value="2"/>
</dbReference>
<dbReference type="InterPro" id="IPR015655">
    <property type="entry name" value="PP2C"/>
</dbReference>
<dbReference type="SMART" id="SM00332">
    <property type="entry name" value="PP2Cc"/>
    <property type="match status" value="1"/>
</dbReference>
<keyword evidence="4" id="KW-1185">Reference proteome</keyword>
<dbReference type="Pfam" id="PF00481">
    <property type="entry name" value="PP2C"/>
    <property type="match status" value="2"/>
</dbReference>
<dbReference type="PROSITE" id="PS51746">
    <property type="entry name" value="PPM_2"/>
    <property type="match status" value="1"/>
</dbReference>
<feature type="domain" description="PPM-type phosphatase" evidence="2">
    <location>
        <begin position="1"/>
        <end position="243"/>
    </location>
</feature>
<dbReference type="InterPro" id="IPR036457">
    <property type="entry name" value="PPM-type-like_dom_sf"/>
</dbReference>
<accession>A0A2J7ZXB4</accession>
<dbReference type="Proteomes" id="UP000236333">
    <property type="component" value="Unassembled WGS sequence"/>
</dbReference>
<dbReference type="EMBL" id="PGGS01000350">
    <property type="protein sequence ID" value="PNH04921.1"/>
    <property type="molecule type" value="Genomic_DNA"/>
</dbReference>
<reference evidence="3 4" key="1">
    <citation type="journal article" date="2017" name="Mol. Biol. Evol.">
        <title>The 4-celled Tetrabaena socialis nuclear genome reveals the essential components for genetic control of cell number at the origin of multicellularity in the volvocine lineage.</title>
        <authorList>
            <person name="Featherston J."/>
            <person name="Arakaki Y."/>
            <person name="Hanschen E.R."/>
            <person name="Ferris P.J."/>
            <person name="Michod R.E."/>
            <person name="Olson B.J.S.C."/>
            <person name="Nozaki H."/>
            <person name="Durand P.M."/>
        </authorList>
    </citation>
    <scope>NUCLEOTIDE SEQUENCE [LARGE SCALE GENOMIC DNA]</scope>
    <source>
        <strain evidence="3 4">NIES-571</strain>
    </source>
</reference>
<sequence>MLVGRGGVTVAAVGDSRCIAGSRAAGVAALSVDHKGGDPHELRRVLRAGCWVSSSGRVCGELDMSRALGDADLKQAPGLPQHLQAVTADPTVTHMALRPHAGAPEAGTEEAMTAAAGGPGAGAEAEAAASHPAEAAAAMDAGAASPAQAGAHAGGAEGLPADTGGGQPGGRQPRGGGYGGCTYVLLASDGLWNVMDNRQVHEFVVERLEARLPAEVICAQLVVEACVSERTAYDNVSVLMVLLHGVRPEEAGAVVGAGEVAAARFGEAVAAGFGEAAAAAADGAAVYGSEAEAVVDGGERAKGVAEEKTGACVGEVAGLVAAQEMGQGHDDETGMRVTEAQRRQEACGAAALTAPVPVTAAAAAGRAAPPAALVPSLASDAAAPDPVVPPALPCCDEGGSGGAGDGSVRSGAEERWQLERQAWQQRPQQGRQQQQRECEQLRAVSGKCGIDAECHLFVGGSAKGVGEAGIGGGREGEAALAAGGGADGGGEGFAGRPQPAVGEGFVAGLVERLLEASPVHEGATMA</sequence>
<name>A0A2J7ZXB4_9CHLO</name>
<dbReference type="SUPFAM" id="SSF81606">
    <property type="entry name" value="PP2C-like"/>
    <property type="match status" value="1"/>
</dbReference>
<proteinExistence type="predicted"/>
<dbReference type="InterPro" id="IPR001932">
    <property type="entry name" value="PPM-type_phosphatase-like_dom"/>
</dbReference>
<dbReference type="GO" id="GO:0004722">
    <property type="term" value="F:protein serine/threonine phosphatase activity"/>
    <property type="evidence" value="ECO:0007669"/>
    <property type="project" value="InterPro"/>
</dbReference>
<evidence type="ECO:0000256" key="1">
    <source>
        <dbReference type="SAM" id="MobiDB-lite"/>
    </source>
</evidence>
<dbReference type="PANTHER" id="PTHR13832:SF863">
    <property type="entry name" value="PPM-TYPE PHOSPHATASE DOMAIN-CONTAINING PROTEIN"/>
    <property type="match status" value="1"/>
</dbReference>
<dbReference type="AlphaFoldDB" id="A0A2J7ZXB4"/>
<gene>
    <name evidence="3" type="ORF">TSOC_008970</name>
</gene>